<name>A0A916QVK1_9RHOB</name>
<protein>
    <recommendedName>
        <fullName evidence="3">DUF2855 domain-containing protein</fullName>
    </recommendedName>
</protein>
<sequence length="357" mass="38689">MPAVTRILTDQKNITRQKTDTCDAEALRDGQVRLAIESFALTANNVTYAATGFDIGYWKFFPVAEEGQGLVPVWGFARVVESRSEFLETGERLYGFYPMASELVIEPVAHGRSAVRDGAPHRDGLPEVYNLYSRVGPAAASDPYQALMQPLIATSYLLFDWLSDNNWFGAEQIIVGSASSKTGLGLCAFLAELVDRPYKVVGLTGAGNAAFVKELGFCDAVLTYDEVDHLKQVDSVYVDMAGNAAVKQALHQRLDGVLKHSSAVGLSHWDQFAKPDGLAGPKPQFFFAPAQIAKRKADWGKGVIEGKITEATAQIVADAARWLTLEQHDGLGEAMQPFADLAAGRADPKTGHIVRVG</sequence>
<dbReference type="AlphaFoldDB" id="A0A916QVK1"/>
<keyword evidence="2" id="KW-1185">Reference proteome</keyword>
<dbReference type="EMBL" id="BMKA01000002">
    <property type="protein sequence ID" value="GGA14677.1"/>
    <property type="molecule type" value="Genomic_DNA"/>
</dbReference>
<evidence type="ECO:0000313" key="2">
    <source>
        <dbReference type="Proteomes" id="UP000628017"/>
    </source>
</evidence>
<reference evidence="1" key="2">
    <citation type="submission" date="2020-09" db="EMBL/GenBank/DDBJ databases">
        <authorList>
            <person name="Sun Q."/>
            <person name="Zhou Y."/>
        </authorList>
    </citation>
    <scope>NUCLEOTIDE SEQUENCE</scope>
    <source>
        <strain evidence="1">CGMCC 1.15880</strain>
    </source>
</reference>
<dbReference type="RefSeq" id="WP_188672455.1">
    <property type="nucleotide sequence ID" value="NZ_BMKA01000002.1"/>
</dbReference>
<evidence type="ECO:0008006" key="3">
    <source>
        <dbReference type="Google" id="ProtNLM"/>
    </source>
</evidence>
<reference evidence="1" key="1">
    <citation type="journal article" date="2014" name="Int. J. Syst. Evol. Microbiol.">
        <title>Complete genome sequence of Corynebacterium casei LMG S-19264T (=DSM 44701T), isolated from a smear-ripened cheese.</title>
        <authorList>
            <consortium name="US DOE Joint Genome Institute (JGI-PGF)"/>
            <person name="Walter F."/>
            <person name="Albersmeier A."/>
            <person name="Kalinowski J."/>
            <person name="Ruckert C."/>
        </authorList>
    </citation>
    <scope>NUCLEOTIDE SEQUENCE</scope>
    <source>
        <strain evidence="1">CGMCC 1.15880</strain>
    </source>
</reference>
<organism evidence="1 2">
    <name type="scientific">Neptunicoccus cionae</name>
    <dbReference type="NCBI Taxonomy" id="2035344"/>
    <lineage>
        <taxon>Bacteria</taxon>
        <taxon>Pseudomonadati</taxon>
        <taxon>Pseudomonadota</taxon>
        <taxon>Alphaproteobacteria</taxon>
        <taxon>Rhodobacterales</taxon>
        <taxon>Paracoccaceae</taxon>
        <taxon>Neptunicoccus</taxon>
    </lineage>
</organism>
<comment type="caution">
    <text evidence="1">The sequence shown here is derived from an EMBL/GenBank/DDBJ whole genome shotgun (WGS) entry which is preliminary data.</text>
</comment>
<dbReference type="Pfam" id="PF11017">
    <property type="entry name" value="DUF2855"/>
    <property type="match status" value="1"/>
</dbReference>
<accession>A0A916QVK1</accession>
<evidence type="ECO:0000313" key="1">
    <source>
        <dbReference type="EMBL" id="GGA14677.1"/>
    </source>
</evidence>
<dbReference type="InterPro" id="IPR021276">
    <property type="entry name" value="DUF2855"/>
</dbReference>
<dbReference type="Proteomes" id="UP000628017">
    <property type="component" value="Unassembled WGS sequence"/>
</dbReference>
<gene>
    <name evidence="1" type="ORF">GCM10011498_13640</name>
</gene>
<proteinExistence type="predicted"/>